<organism evidence="10 11">
    <name type="scientific">Alteromonas confluentis</name>
    <dbReference type="NCBI Taxonomy" id="1656094"/>
    <lineage>
        <taxon>Bacteria</taxon>
        <taxon>Pseudomonadati</taxon>
        <taxon>Pseudomonadota</taxon>
        <taxon>Gammaproteobacteria</taxon>
        <taxon>Alteromonadales</taxon>
        <taxon>Alteromonadaceae</taxon>
        <taxon>Alteromonas/Salinimonas group</taxon>
        <taxon>Alteromonas</taxon>
    </lineage>
</organism>
<feature type="transmembrane region" description="Helical" evidence="8">
    <location>
        <begin position="98"/>
        <end position="115"/>
    </location>
</feature>
<comment type="caution">
    <text evidence="10">The sequence shown here is derived from an EMBL/GenBank/DDBJ whole genome shotgun (WGS) entry which is preliminary data.</text>
</comment>
<feature type="transmembrane region" description="Helical" evidence="8">
    <location>
        <begin position="148"/>
        <end position="165"/>
    </location>
</feature>
<dbReference type="Proteomes" id="UP000175691">
    <property type="component" value="Unassembled WGS sequence"/>
</dbReference>
<dbReference type="GO" id="GO:0016763">
    <property type="term" value="F:pentosyltransferase activity"/>
    <property type="evidence" value="ECO:0007669"/>
    <property type="project" value="TreeGrafter"/>
</dbReference>
<evidence type="ECO:0000256" key="3">
    <source>
        <dbReference type="ARBA" id="ARBA00022676"/>
    </source>
</evidence>
<feature type="transmembrane region" description="Helical" evidence="8">
    <location>
        <begin position="303"/>
        <end position="320"/>
    </location>
</feature>
<evidence type="ECO:0000256" key="5">
    <source>
        <dbReference type="ARBA" id="ARBA00022692"/>
    </source>
</evidence>
<dbReference type="Pfam" id="PF13231">
    <property type="entry name" value="PMT_2"/>
    <property type="match status" value="1"/>
</dbReference>
<gene>
    <name evidence="10" type="ORF">BFC18_10140</name>
</gene>
<feature type="transmembrane region" description="Helical" evidence="8">
    <location>
        <begin position="194"/>
        <end position="211"/>
    </location>
</feature>
<keyword evidence="7 8" id="KW-0472">Membrane</keyword>
<keyword evidence="3" id="KW-0328">Glycosyltransferase</keyword>
<keyword evidence="4" id="KW-0808">Transferase</keyword>
<protein>
    <recommendedName>
        <fullName evidence="9">Glycosyltransferase RgtA/B/C/D-like domain-containing protein</fullName>
    </recommendedName>
</protein>
<sequence>MDRQQEPSLGLINHYLFWLVGVAIVAIACLLRVDGLGQQALTVDEATIAGFARGVLERGYPYLMVGGMEVELATYELVPYFLAASVSILGYSDIGLRIPALLFGTATCGVIIYCGSQWFNRITGLIAGLLYAVSPWAIYWAQNCFHPSQIQFFNLLTLIAFYRLLSNENISIRLAVFSAVAFAFSYLSWEGSGLVLPVMVVVALIMRWSNWKWFFQPNLWIAAVLILFVAIGQGIRRVLLQEPYIMVGYGKSDTSAPKLTFTDPSYDPFYYIQNFFFTEFNLALSLFFVVGLVMMFYQRRLSFVMLFVVTAYLSLTNLLGFYNAHYFYFVLPVFLLAVAAVFTYSVKGLQRVGQRISGATGNLQSGIAITLLALLLFLPATSGLMHIYRFMGDNIDQMRVDYRPGLAGVDGRTVSLALKQYRREGDVVMSTIPLVSEHYAKEKGSYFIQTITDRKVVYDTVRQSPYYVDKFVGNPVLRSKQELQDVLQQHERVLFVAAPVRGLNRIIDAETLEYINTHMTVVAESYDSRLYLWEK</sequence>
<feature type="transmembrane region" description="Helical" evidence="8">
    <location>
        <begin position="218"/>
        <end position="235"/>
    </location>
</feature>
<evidence type="ECO:0000313" key="10">
    <source>
        <dbReference type="EMBL" id="OFC71071.1"/>
    </source>
</evidence>
<dbReference type="PROSITE" id="PS51257">
    <property type="entry name" value="PROKAR_LIPOPROTEIN"/>
    <property type="match status" value="1"/>
</dbReference>
<evidence type="ECO:0000313" key="11">
    <source>
        <dbReference type="Proteomes" id="UP000175691"/>
    </source>
</evidence>
<feature type="transmembrane region" description="Helical" evidence="8">
    <location>
        <begin position="12"/>
        <end position="31"/>
    </location>
</feature>
<evidence type="ECO:0000256" key="7">
    <source>
        <dbReference type="ARBA" id="ARBA00023136"/>
    </source>
</evidence>
<evidence type="ECO:0000256" key="1">
    <source>
        <dbReference type="ARBA" id="ARBA00004651"/>
    </source>
</evidence>
<keyword evidence="5 8" id="KW-0812">Transmembrane</keyword>
<feature type="domain" description="Glycosyltransferase RgtA/B/C/D-like" evidence="9">
    <location>
        <begin position="77"/>
        <end position="230"/>
    </location>
</feature>
<feature type="transmembrane region" description="Helical" evidence="8">
    <location>
        <begin position="172"/>
        <end position="188"/>
    </location>
</feature>
<dbReference type="PANTHER" id="PTHR33908">
    <property type="entry name" value="MANNOSYLTRANSFERASE YKCB-RELATED"/>
    <property type="match status" value="1"/>
</dbReference>
<feature type="transmembrane region" description="Helical" evidence="8">
    <location>
        <begin position="275"/>
        <end position="296"/>
    </location>
</feature>
<keyword evidence="11" id="KW-1185">Reference proteome</keyword>
<proteinExistence type="predicted"/>
<name>A0A1E7ZC81_9ALTE</name>
<dbReference type="GO" id="GO:0005886">
    <property type="term" value="C:plasma membrane"/>
    <property type="evidence" value="ECO:0007669"/>
    <property type="project" value="UniProtKB-SubCell"/>
</dbReference>
<evidence type="ECO:0000256" key="6">
    <source>
        <dbReference type="ARBA" id="ARBA00022989"/>
    </source>
</evidence>
<accession>A0A1E7ZC81</accession>
<evidence type="ECO:0000256" key="4">
    <source>
        <dbReference type="ARBA" id="ARBA00022679"/>
    </source>
</evidence>
<dbReference type="EMBL" id="MDHN01000020">
    <property type="protein sequence ID" value="OFC71071.1"/>
    <property type="molecule type" value="Genomic_DNA"/>
</dbReference>
<feature type="transmembrane region" description="Helical" evidence="8">
    <location>
        <begin position="122"/>
        <end position="142"/>
    </location>
</feature>
<reference evidence="10 11" key="1">
    <citation type="submission" date="2016-08" db="EMBL/GenBank/DDBJ databases">
        <authorList>
            <person name="Seilhamer J.J."/>
        </authorList>
    </citation>
    <scope>NUCLEOTIDE SEQUENCE [LARGE SCALE GENOMIC DNA]</scope>
    <source>
        <strain evidence="10 11">KCTC 42603</strain>
    </source>
</reference>
<dbReference type="InterPro" id="IPR050297">
    <property type="entry name" value="LipidA_mod_glycosyltrf_83"/>
</dbReference>
<feature type="transmembrane region" description="Helical" evidence="8">
    <location>
        <begin position="367"/>
        <end position="388"/>
    </location>
</feature>
<evidence type="ECO:0000256" key="2">
    <source>
        <dbReference type="ARBA" id="ARBA00022475"/>
    </source>
</evidence>
<dbReference type="AlphaFoldDB" id="A0A1E7ZC81"/>
<evidence type="ECO:0000256" key="8">
    <source>
        <dbReference type="SAM" id="Phobius"/>
    </source>
</evidence>
<evidence type="ECO:0000259" key="9">
    <source>
        <dbReference type="Pfam" id="PF13231"/>
    </source>
</evidence>
<comment type="subcellular location">
    <subcellularLocation>
        <location evidence="1">Cell membrane</location>
        <topology evidence="1">Multi-pass membrane protein</topology>
    </subcellularLocation>
</comment>
<keyword evidence="6 8" id="KW-1133">Transmembrane helix</keyword>
<feature type="transmembrane region" description="Helical" evidence="8">
    <location>
        <begin position="326"/>
        <end position="346"/>
    </location>
</feature>
<dbReference type="PANTHER" id="PTHR33908:SF11">
    <property type="entry name" value="MEMBRANE PROTEIN"/>
    <property type="match status" value="1"/>
</dbReference>
<dbReference type="InterPro" id="IPR038731">
    <property type="entry name" value="RgtA/B/C-like"/>
</dbReference>
<keyword evidence="2" id="KW-1003">Cell membrane</keyword>
<dbReference type="STRING" id="1656094.BFC18_10140"/>
<dbReference type="GO" id="GO:0009103">
    <property type="term" value="P:lipopolysaccharide biosynthetic process"/>
    <property type="evidence" value="ECO:0007669"/>
    <property type="project" value="UniProtKB-ARBA"/>
</dbReference>